<organism evidence="1">
    <name type="scientific">Leptolyngbya boryana CZ1</name>
    <dbReference type="NCBI Taxonomy" id="3060204"/>
    <lineage>
        <taxon>Bacteria</taxon>
        <taxon>Bacillati</taxon>
        <taxon>Cyanobacteriota</taxon>
        <taxon>Cyanophyceae</taxon>
        <taxon>Leptolyngbyales</taxon>
        <taxon>Leptolyngbyaceae</taxon>
        <taxon>Leptolyngbya group</taxon>
        <taxon>Leptolyngbya</taxon>
    </lineage>
</organism>
<dbReference type="InterPro" id="IPR036412">
    <property type="entry name" value="HAD-like_sf"/>
</dbReference>
<protein>
    <submittedName>
        <fullName evidence="1">HAD family hydrolase</fullName>
        <ecNumber evidence="1">3.1.3.-</ecNumber>
    </submittedName>
</protein>
<dbReference type="EC" id="3.1.3.-" evidence="1"/>
<keyword evidence="1" id="KW-0378">Hydrolase</keyword>
<gene>
    <name evidence="1" type="ORF">Q2T42_28290</name>
</gene>
<dbReference type="Pfam" id="PF08282">
    <property type="entry name" value="Hydrolase_3"/>
    <property type="match status" value="1"/>
</dbReference>
<dbReference type="AlphaFoldDB" id="A0AA96WUA6"/>
<dbReference type="InterPro" id="IPR023214">
    <property type="entry name" value="HAD_sf"/>
</dbReference>
<dbReference type="GO" id="GO:0000287">
    <property type="term" value="F:magnesium ion binding"/>
    <property type="evidence" value="ECO:0007669"/>
    <property type="project" value="TreeGrafter"/>
</dbReference>
<dbReference type="EMBL" id="CP130144">
    <property type="protein sequence ID" value="WNZ45692.1"/>
    <property type="molecule type" value="Genomic_DNA"/>
</dbReference>
<dbReference type="NCBIfam" id="TIGR01484">
    <property type="entry name" value="HAD-SF-IIB"/>
    <property type="match status" value="1"/>
</dbReference>
<dbReference type="PANTHER" id="PTHR10000">
    <property type="entry name" value="PHOSPHOSERINE PHOSPHATASE"/>
    <property type="match status" value="1"/>
</dbReference>
<dbReference type="GO" id="GO:0005829">
    <property type="term" value="C:cytosol"/>
    <property type="evidence" value="ECO:0007669"/>
    <property type="project" value="TreeGrafter"/>
</dbReference>
<dbReference type="Gene3D" id="3.90.1070.10">
    <property type="match status" value="1"/>
</dbReference>
<dbReference type="RefSeq" id="WP_316427204.1">
    <property type="nucleotide sequence ID" value="NZ_CP130144.1"/>
</dbReference>
<dbReference type="Gene3D" id="3.40.50.1000">
    <property type="entry name" value="HAD superfamily/HAD-like"/>
    <property type="match status" value="1"/>
</dbReference>
<dbReference type="InterPro" id="IPR006379">
    <property type="entry name" value="HAD-SF_hydro_IIB"/>
</dbReference>
<reference evidence="1" key="2">
    <citation type="submission" date="2023-07" db="EMBL/GenBank/DDBJ databases">
        <authorList>
            <person name="Bai X.-H."/>
            <person name="Wang H.-H."/>
            <person name="Wang J."/>
            <person name="Ma M.-Y."/>
            <person name="Hu H.-H."/>
            <person name="Song Z.-L."/>
            <person name="Ma H.-G."/>
            <person name="Fan Y."/>
            <person name="Du C.-Y."/>
            <person name="Xu J.-C."/>
        </authorList>
    </citation>
    <scope>NUCLEOTIDE SEQUENCE</scope>
    <source>
        <strain evidence="1">CZ1</strain>
    </source>
</reference>
<reference evidence="1" key="1">
    <citation type="journal article" date="2023" name="Plants (Basel)">
        <title>Genomic Analysis of Leptolyngbya boryana CZ1 Reveals Efficient Carbon Fixation Modules.</title>
        <authorList>
            <person name="Bai X."/>
            <person name="Wang H."/>
            <person name="Cheng W."/>
            <person name="Wang J."/>
            <person name="Ma M."/>
            <person name="Hu H."/>
            <person name="Song Z."/>
            <person name="Ma H."/>
            <person name="Fan Y."/>
            <person name="Du C."/>
            <person name="Xu J."/>
        </authorList>
    </citation>
    <scope>NUCLEOTIDE SEQUENCE</scope>
    <source>
        <strain evidence="1">CZ1</strain>
    </source>
</reference>
<proteinExistence type="predicted"/>
<name>A0AA96WUA6_LEPBY</name>
<dbReference type="PANTHER" id="PTHR10000:SF8">
    <property type="entry name" value="HAD SUPERFAMILY HYDROLASE-LIKE, TYPE 3"/>
    <property type="match status" value="1"/>
</dbReference>
<sequence length="251" mass="28269">MTPLDCAENLHRIRLIATDMDGTLTIQEKFSTKLLAAFDRCHHAGIQILVVTGRSAGWVSGLANYLPIWGAIAENGGLFYRGETQEFLVPILDVNLHRQKLAEMFAELQTHFPNLQESSDNAFRRTDWTFDVADLTVEELKRINLLCQNKGWGFTYSTIQCHLKLAAQSKALGLTQILEDYFAHYDREQIATIGDSPNDESLFDASQFPISIGVANLKRYQNQLQHLPTYVTIAEEGNGFCEFVDAVLKGR</sequence>
<accession>A0AA96WUA6</accession>
<dbReference type="GO" id="GO:0016791">
    <property type="term" value="F:phosphatase activity"/>
    <property type="evidence" value="ECO:0007669"/>
    <property type="project" value="TreeGrafter"/>
</dbReference>
<evidence type="ECO:0000313" key="1">
    <source>
        <dbReference type="EMBL" id="WNZ45692.1"/>
    </source>
</evidence>
<dbReference type="SUPFAM" id="SSF56784">
    <property type="entry name" value="HAD-like"/>
    <property type="match status" value="1"/>
</dbReference>